<keyword evidence="3" id="KW-1185">Reference proteome</keyword>
<evidence type="ECO:0000313" key="2">
    <source>
        <dbReference type="EMBL" id="TWT30483.1"/>
    </source>
</evidence>
<reference evidence="2 3" key="1">
    <citation type="submission" date="2019-02" db="EMBL/GenBank/DDBJ databases">
        <title>Deep-cultivation of Planctomycetes and their phenomic and genomic characterization uncovers novel biology.</title>
        <authorList>
            <person name="Wiegand S."/>
            <person name="Jogler M."/>
            <person name="Boedeker C."/>
            <person name="Pinto D."/>
            <person name="Vollmers J."/>
            <person name="Rivas-Marin E."/>
            <person name="Kohn T."/>
            <person name="Peeters S.H."/>
            <person name="Heuer A."/>
            <person name="Rast P."/>
            <person name="Oberbeckmann S."/>
            <person name="Bunk B."/>
            <person name="Jeske O."/>
            <person name="Meyerdierks A."/>
            <person name="Storesund J.E."/>
            <person name="Kallscheuer N."/>
            <person name="Luecker S."/>
            <person name="Lage O.M."/>
            <person name="Pohl T."/>
            <person name="Merkel B.J."/>
            <person name="Hornburger P."/>
            <person name="Mueller R.-W."/>
            <person name="Bruemmer F."/>
            <person name="Labrenz M."/>
            <person name="Spormann A.M."/>
            <person name="Op Den Camp H."/>
            <person name="Overmann J."/>
            <person name="Amann R."/>
            <person name="Jetten M.S.M."/>
            <person name="Mascher T."/>
            <person name="Medema M.H."/>
            <person name="Devos D.P."/>
            <person name="Kaster A.-K."/>
            <person name="Ovreas L."/>
            <person name="Rohde M."/>
            <person name="Galperin M.Y."/>
            <person name="Jogler C."/>
        </authorList>
    </citation>
    <scope>NUCLEOTIDE SEQUENCE [LARGE SCALE GENOMIC DNA]</scope>
    <source>
        <strain evidence="2 3">KOR34</strain>
    </source>
</reference>
<evidence type="ECO:0000313" key="3">
    <source>
        <dbReference type="Proteomes" id="UP000316714"/>
    </source>
</evidence>
<evidence type="ECO:0000256" key="1">
    <source>
        <dbReference type="SAM" id="SignalP"/>
    </source>
</evidence>
<dbReference type="RefSeq" id="WP_146568837.1">
    <property type="nucleotide sequence ID" value="NZ_SIHJ01000005.1"/>
</dbReference>
<feature type="chain" id="PRO_5022873826" evidence="1">
    <location>
        <begin position="28"/>
        <end position="120"/>
    </location>
</feature>
<protein>
    <submittedName>
        <fullName evidence="2">Uncharacterized protein</fullName>
    </submittedName>
</protein>
<dbReference type="EMBL" id="SIHJ01000005">
    <property type="protein sequence ID" value="TWT30483.1"/>
    <property type="molecule type" value="Genomic_DNA"/>
</dbReference>
<dbReference type="Proteomes" id="UP000316714">
    <property type="component" value="Unassembled WGS sequence"/>
</dbReference>
<organism evidence="2 3">
    <name type="scientific">Posidoniimonas corsicana</name>
    <dbReference type="NCBI Taxonomy" id="1938618"/>
    <lineage>
        <taxon>Bacteria</taxon>
        <taxon>Pseudomonadati</taxon>
        <taxon>Planctomycetota</taxon>
        <taxon>Planctomycetia</taxon>
        <taxon>Pirellulales</taxon>
        <taxon>Lacipirellulaceae</taxon>
        <taxon>Posidoniimonas</taxon>
    </lineage>
</organism>
<comment type="caution">
    <text evidence="2">The sequence shown here is derived from an EMBL/GenBank/DDBJ whole genome shotgun (WGS) entry which is preliminary data.</text>
</comment>
<feature type="signal peptide" evidence="1">
    <location>
        <begin position="1"/>
        <end position="27"/>
    </location>
</feature>
<dbReference type="OrthoDB" id="9871319at2"/>
<dbReference type="AlphaFoldDB" id="A0A5C5UXW3"/>
<keyword evidence="1" id="KW-0732">Signal</keyword>
<proteinExistence type="predicted"/>
<gene>
    <name evidence="2" type="ORF">KOR34_50420</name>
</gene>
<name>A0A5C5UXW3_9BACT</name>
<accession>A0A5C5UXW3</accession>
<sequence precursor="true">MNGRRVLGGMIAAALLLGVLLSYGAEAQEPNPPVDPGKFKGKVTVFYVHGSIEGSVMIRDAKFERVRDRWFVTGTAPDVGDQNDWTRDTHAAVDWDRVESFYVFTEEQFQQQVFADPGAI</sequence>